<name>A0ACA9PCT5_9GLOM</name>
<proteinExistence type="predicted"/>
<dbReference type="EMBL" id="CAJVQC010019732">
    <property type="protein sequence ID" value="CAG8703246.1"/>
    <property type="molecule type" value="Genomic_DNA"/>
</dbReference>
<dbReference type="Proteomes" id="UP000789920">
    <property type="component" value="Unassembled WGS sequence"/>
</dbReference>
<evidence type="ECO:0000313" key="1">
    <source>
        <dbReference type="EMBL" id="CAG8703246.1"/>
    </source>
</evidence>
<comment type="caution">
    <text evidence="1">The sequence shown here is derived from an EMBL/GenBank/DDBJ whole genome shotgun (WGS) entry which is preliminary data.</text>
</comment>
<evidence type="ECO:0000313" key="2">
    <source>
        <dbReference type="Proteomes" id="UP000789920"/>
    </source>
</evidence>
<keyword evidence="2" id="KW-1185">Reference proteome</keyword>
<reference evidence="1" key="1">
    <citation type="submission" date="2021-06" db="EMBL/GenBank/DDBJ databases">
        <authorList>
            <person name="Kallberg Y."/>
            <person name="Tangrot J."/>
            <person name="Rosling A."/>
        </authorList>
    </citation>
    <scope>NUCLEOTIDE SEQUENCE</scope>
    <source>
        <strain evidence="1">MA461A</strain>
    </source>
</reference>
<sequence>MKLKLVKTNKLLDERKYSCQKAKLFGERKSPIKKAKHFGERKTIGEQKASGKRQTLWWKIT</sequence>
<protein>
    <submittedName>
        <fullName evidence="1">3383_t:CDS:1</fullName>
    </submittedName>
</protein>
<organism evidence="1 2">
    <name type="scientific">Racocetra persica</name>
    <dbReference type="NCBI Taxonomy" id="160502"/>
    <lineage>
        <taxon>Eukaryota</taxon>
        <taxon>Fungi</taxon>
        <taxon>Fungi incertae sedis</taxon>
        <taxon>Mucoromycota</taxon>
        <taxon>Glomeromycotina</taxon>
        <taxon>Glomeromycetes</taxon>
        <taxon>Diversisporales</taxon>
        <taxon>Gigasporaceae</taxon>
        <taxon>Racocetra</taxon>
    </lineage>
</organism>
<accession>A0ACA9PCT5</accession>
<gene>
    <name evidence="1" type="ORF">RPERSI_LOCUS10122</name>
</gene>
<feature type="non-terminal residue" evidence="1">
    <location>
        <position position="61"/>
    </location>
</feature>